<keyword evidence="15" id="KW-0175">Coiled coil</keyword>
<keyword evidence="2 13" id="KW-0813">Transport</keyword>
<keyword evidence="7 13" id="KW-1133">Transmembrane helix</keyword>
<dbReference type="EMBL" id="NFEZ01000001">
    <property type="protein sequence ID" value="PLT48375.1"/>
    <property type="molecule type" value="Genomic_DNA"/>
</dbReference>
<keyword evidence="17" id="KW-1185">Reference proteome</keyword>
<dbReference type="Pfam" id="PF00430">
    <property type="entry name" value="ATP-synt_B"/>
    <property type="match status" value="1"/>
</dbReference>
<comment type="subunit">
    <text evidence="13">F-type ATPases have 2 components, F(1) - the catalytic core - and F(0) - the membrane proton channel. F(1) has five subunits: alpha(3), beta(3), gamma(1), delta(1), epsilon(1). F(0) has three main subunits: a(1), b(2) and c(10-14). The alpha and beta chains form an alternating ring which encloses part of the gamma chain. F(1) is attached to F(0) by a central stalk formed by the gamma and epsilon chains, while a peripheral stalk is formed by the delta and b chains.</text>
</comment>
<feature type="coiled-coil region" evidence="15">
    <location>
        <begin position="38"/>
        <end position="116"/>
    </location>
</feature>
<comment type="similarity">
    <text evidence="1 13 14">Belongs to the ATPase B chain family.</text>
</comment>
<dbReference type="GO" id="GO:0046933">
    <property type="term" value="F:proton-transporting ATP synthase activity, rotational mechanism"/>
    <property type="evidence" value="ECO:0007669"/>
    <property type="project" value="UniProtKB-UniRule"/>
</dbReference>
<evidence type="ECO:0000256" key="7">
    <source>
        <dbReference type="ARBA" id="ARBA00022989"/>
    </source>
</evidence>
<dbReference type="Gene3D" id="1.20.5.620">
    <property type="entry name" value="F1F0 ATP synthase subunit B, membrane domain"/>
    <property type="match status" value="1"/>
</dbReference>
<comment type="function">
    <text evidence="13">Component of the F(0) channel, it forms part of the peripheral stalk, linking F(1) to F(0).</text>
</comment>
<dbReference type="PANTHER" id="PTHR33445:SF1">
    <property type="entry name" value="ATP SYNTHASE SUBUNIT B"/>
    <property type="match status" value="1"/>
</dbReference>
<keyword evidence="4 13" id="KW-0138">CF(0)</keyword>
<dbReference type="PANTHER" id="PTHR33445">
    <property type="entry name" value="ATP SYNTHASE SUBUNIT B', CHLOROPLASTIC"/>
    <property type="match status" value="1"/>
</dbReference>
<evidence type="ECO:0000256" key="4">
    <source>
        <dbReference type="ARBA" id="ARBA00022547"/>
    </source>
</evidence>
<sequence>MDWKWTSFVYAIVAFLILYWLLNRYAFKPLFSIMEQRRQMVLEQMNAAENSRKEASAEMEAQKQALAQARQEANEIIEKARITSTKQADGIVDTARAEAARLKEEAVRDIESEKNKAIASLRSEVGSISVAIASKIVEKQIDEKSQEQIVDRYLKEVSSK</sequence>
<dbReference type="GO" id="GO:0046961">
    <property type="term" value="F:proton-transporting ATPase activity, rotational mechanism"/>
    <property type="evidence" value="ECO:0007669"/>
    <property type="project" value="TreeGrafter"/>
</dbReference>
<evidence type="ECO:0000313" key="16">
    <source>
        <dbReference type="EMBL" id="PLT48375.1"/>
    </source>
</evidence>
<evidence type="ECO:0000256" key="8">
    <source>
        <dbReference type="ARBA" id="ARBA00023065"/>
    </source>
</evidence>
<protein>
    <recommendedName>
        <fullName evidence="13">ATP synthase subunit b</fullName>
    </recommendedName>
    <alternativeName>
        <fullName evidence="13">ATP synthase F(0) sector subunit b</fullName>
    </alternativeName>
    <alternativeName>
        <fullName evidence="13">ATPase subunit I</fullName>
    </alternativeName>
    <alternativeName>
        <fullName evidence="13">F-type ATPase subunit b</fullName>
        <shortName evidence="13">F-ATPase subunit b</shortName>
    </alternativeName>
</protein>
<accession>A0A2N5NDF5</accession>
<evidence type="ECO:0000256" key="11">
    <source>
        <dbReference type="ARBA" id="ARBA00025198"/>
    </source>
</evidence>
<dbReference type="Proteomes" id="UP000234789">
    <property type="component" value="Unassembled WGS sequence"/>
</dbReference>
<name>A0A2N5NDF5_9BACL</name>
<dbReference type="InterPro" id="IPR050059">
    <property type="entry name" value="ATP_synthase_B_chain"/>
</dbReference>
<organism evidence="16 17">
    <name type="scientific">Paenibacillus pasadenensis</name>
    <dbReference type="NCBI Taxonomy" id="217090"/>
    <lineage>
        <taxon>Bacteria</taxon>
        <taxon>Bacillati</taxon>
        <taxon>Bacillota</taxon>
        <taxon>Bacilli</taxon>
        <taxon>Bacillales</taxon>
        <taxon>Paenibacillaceae</taxon>
        <taxon>Paenibacillus</taxon>
    </lineage>
</organism>
<dbReference type="AlphaFoldDB" id="A0A2N5NDF5"/>
<reference evidence="16 17" key="1">
    <citation type="submission" date="2017-05" db="EMBL/GenBank/DDBJ databases">
        <title>Functional genome analysis of Paenibacillus pasadenensis strain R16: insights on endophytic life style and antifungal activity.</title>
        <authorList>
            <person name="Passera A."/>
            <person name="Marcolungo L."/>
            <person name="Casati P."/>
            <person name="Brasca M."/>
            <person name="Quaglino F."/>
            <person name="Delledonne M."/>
        </authorList>
    </citation>
    <scope>NUCLEOTIDE SEQUENCE [LARGE SCALE GENOMIC DNA]</scope>
    <source>
        <strain evidence="16 17">R16</strain>
    </source>
</reference>
<evidence type="ECO:0000256" key="14">
    <source>
        <dbReference type="RuleBase" id="RU003848"/>
    </source>
</evidence>
<evidence type="ECO:0000256" key="6">
    <source>
        <dbReference type="ARBA" id="ARBA00022781"/>
    </source>
</evidence>
<dbReference type="SUPFAM" id="SSF81573">
    <property type="entry name" value="F1F0 ATP synthase subunit B, membrane domain"/>
    <property type="match status" value="1"/>
</dbReference>
<comment type="caution">
    <text evidence="16">The sequence shown here is derived from an EMBL/GenBank/DDBJ whole genome shotgun (WGS) entry which is preliminary data.</text>
</comment>
<keyword evidence="8 13" id="KW-0406">Ion transport</keyword>
<dbReference type="RefSeq" id="WP_101807618.1">
    <property type="nucleotide sequence ID" value="NZ_NFEZ01000001.1"/>
</dbReference>
<evidence type="ECO:0000256" key="1">
    <source>
        <dbReference type="ARBA" id="ARBA00005513"/>
    </source>
</evidence>
<evidence type="ECO:0000256" key="5">
    <source>
        <dbReference type="ARBA" id="ARBA00022692"/>
    </source>
</evidence>
<keyword evidence="10 13" id="KW-0066">ATP synthesis</keyword>
<evidence type="ECO:0000256" key="12">
    <source>
        <dbReference type="ARBA" id="ARBA00037847"/>
    </source>
</evidence>
<keyword evidence="5 13" id="KW-0812">Transmembrane</keyword>
<evidence type="ECO:0000256" key="3">
    <source>
        <dbReference type="ARBA" id="ARBA00022475"/>
    </source>
</evidence>
<evidence type="ECO:0000256" key="9">
    <source>
        <dbReference type="ARBA" id="ARBA00023136"/>
    </source>
</evidence>
<keyword evidence="6 13" id="KW-0375">Hydrogen ion transport</keyword>
<keyword evidence="3 13" id="KW-1003">Cell membrane</keyword>
<evidence type="ECO:0000256" key="15">
    <source>
        <dbReference type="SAM" id="Coils"/>
    </source>
</evidence>
<evidence type="ECO:0000256" key="2">
    <source>
        <dbReference type="ARBA" id="ARBA00022448"/>
    </source>
</evidence>
<comment type="function">
    <text evidence="11 13">F(1)F(0) ATP synthase produces ATP from ADP in the presence of a proton or sodium gradient. F-type ATPases consist of two structural domains, F(1) containing the extramembraneous catalytic core and F(0) containing the membrane proton channel, linked together by a central stalk and a peripheral stalk. During catalysis, ATP synthesis in the catalytic domain of F(1) is coupled via a rotary mechanism of the central stalk subunits to proton translocation.</text>
</comment>
<comment type="subcellular location">
    <subcellularLocation>
        <location evidence="13">Cell membrane</location>
        <topology evidence="13">Single-pass membrane protein</topology>
    </subcellularLocation>
    <subcellularLocation>
        <location evidence="12">Endomembrane system</location>
        <topology evidence="12">Single-pass membrane protein</topology>
    </subcellularLocation>
</comment>
<proteinExistence type="inferred from homology"/>
<dbReference type="InterPro" id="IPR028987">
    <property type="entry name" value="ATP_synth_B-like_membr_sf"/>
</dbReference>
<dbReference type="GO" id="GO:0045259">
    <property type="term" value="C:proton-transporting ATP synthase complex"/>
    <property type="evidence" value="ECO:0007669"/>
    <property type="project" value="UniProtKB-KW"/>
</dbReference>
<gene>
    <name evidence="13" type="primary">atpF</name>
    <name evidence="16" type="ORF">B8V81_0507</name>
</gene>
<dbReference type="GO" id="GO:0005886">
    <property type="term" value="C:plasma membrane"/>
    <property type="evidence" value="ECO:0007669"/>
    <property type="project" value="UniProtKB-SubCell"/>
</dbReference>
<dbReference type="InterPro" id="IPR002146">
    <property type="entry name" value="ATP_synth_b/b'su_bac/chlpt"/>
</dbReference>
<dbReference type="CDD" id="cd06503">
    <property type="entry name" value="ATP-synt_Fo_b"/>
    <property type="match status" value="1"/>
</dbReference>
<dbReference type="InterPro" id="IPR005864">
    <property type="entry name" value="ATP_synth_F0_bsu_bac"/>
</dbReference>
<evidence type="ECO:0000256" key="10">
    <source>
        <dbReference type="ARBA" id="ARBA00023310"/>
    </source>
</evidence>
<dbReference type="NCBIfam" id="TIGR01144">
    <property type="entry name" value="ATP_synt_b"/>
    <property type="match status" value="1"/>
</dbReference>
<dbReference type="HAMAP" id="MF_01398">
    <property type="entry name" value="ATP_synth_b_bprime"/>
    <property type="match status" value="1"/>
</dbReference>
<evidence type="ECO:0000256" key="13">
    <source>
        <dbReference type="HAMAP-Rule" id="MF_01398"/>
    </source>
</evidence>
<dbReference type="GO" id="GO:0012505">
    <property type="term" value="C:endomembrane system"/>
    <property type="evidence" value="ECO:0007669"/>
    <property type="project" value="UniProtKB-SubCell"/>
</dbReference>
<feature type="transmembrane region" description="Helical" evidence="13">
    <location>
        <begin position="6"/>
        <end position="27"/>
    </location>
</feature>
<keyword evidence="9 13" id="KW-0472">Membrane</keyword>
<evidence type="ECO:0000313" key="17">
    <source>
        <dbReference type="Proteomes" id="UP000234789"/>
    </source>
</evidence>